<dbReference type="AlphaFoldDB" id="A0A1Q9E5E8"/>
<dbReference type="EMBL" id="LSRX01000259">
    <property type="protein sequence ID" value="OLQ02623.1"/>
    <property type="molecule type" value="Genomic_DNA"/>
</dbReference>
<dbReference type="Proteomes" id="UP000186817">
    <property type="component" value="Unassembled WGS sequence"/>
</dbReference>
<evidence type="ECO:0000313" key="2">
    <source>
        <dbReference type="Proteomes" id="UP000186817"/>
    </source>
</evidence>
<protein>
    <submittedName>
        <fullName evidence="1">Uncharacterized protein</fullName>
    </submittedName>
</protein>
<dbReference type="PROSITE" id="PS51257">
    <property type="entry name" value="PROKAR_LIPOPROTEIN"/>
    <property type="match status" value="1"/>
</dbReference>
<gene>
    <name evidence="1" type="ORF">AK812_SmicGene14506</name>
</gene>
<keyword evidence="2" id="KW-1185">Reference proteome</keyword>
<evidence type="ECO:0000313" key="1">
    <source>
        <dbReference type="EMBL" id="OLQ02623.1"/>
    </source>
</evidence>
<sequence length="141" mass="15925">MLKVFPVVEFMLSLNEKSLNIFHGQCYWWMGCFGCLSPKRSWGCGNVPWLYKLSLRAGHMTSHVRKAIVAQALRLQHKLYTKKIVRGKVRTSKMDTCAPSAHLGRGRIFPADSALVPASRSSSICDDPGHMDSCDKVRMQR</sequence>
<organism evidence="1 2">
    <name type="scientific">Symbiodinium microadriaticum</name>
    <name type="common">Dinoflagellate</name>
    <name type="synonym">Zooxanthella microadriatica</name>
    <dbReference type="NCBI Taxonomy" id="2951"/>
    <lineage>
        <taxon>Eukaryota</taxon>
        <taxon>Sar</taxon>
        <taxon>Alveolata</taxon>
        <taxon>Dinophyceae</taxon>
        <taxon>Suessiales</taxon>
        <taxon>Symbiodiniaceae</taxon>
        <taxon>Symbiodinium</taxon>
    </lineage>
</organism>
<accession>A0A1Q9E5E8</accession>
<reference evidence="1 2" key="1">
    <citation type="submission" date="2016-02" db="EMBL/GenBank/DDBJ databases">
        <title>Genome analysis of coral dinoflagellate symbionts highlights evolutionary adaptations to a symbiotic lifestyle.</title>
        <authorList>
            <person name="Aranda M."/>
            <person name="Li Y."/>
            <person name="Liew Y.J."/>
            <person name="Baumgarten S."/>
            <person name="Simakov O."/>
            <person name="Wilson M."/>
            <person name="Piel J."/>
            <person name="Ashoor H."/>
            <person name="Bougouffa S."/>
            <person name="Bajic V.B."/>
            <person name="Ryu T."/>
            <person name="Ravasi T."/>
            <person name="Bayer T."/>
            <person name="Micklem G."/>
            <person name="Kim H."/>
            <person name="Bhak J."/>
            <person name="Lajeunesse T.C."/>
            <person name="Voolstra C.R."/>
        </authorList>
    </citation>
    <scope>NUCLEOTIDE SEQUENCE [LARGE SCALE GENOMIC DNA]</scope>
    <source>
        <strain evidence="1 2">CCMP2467</strain>
    </source>
</reference>
<dbReference type="OrthoDB" id="10268508at2759"/>
<comment type="caution">
    <text evidence="1">The sequence shown here is derived from an EMBL/GenBank/DDBJ whole genome shotgun (WGS) entry which is preliminary data.</text>
</comment>
<name>A0A1Q9E5E8_SYMMI</name>
<proteinExistence type="predicted"/>